<dbReference type="PANTHER" id="PTHR22799:SF1">
    <property type="entry name" value="C-TYPE LECTIN DOMAIN FAMILY 11 MEMBER A"/>
    <property type="match status" value="1"/>
</dbReference>
<dbReference type="InterPro" id="IPR001304">
    <property type="entry name" value="C-type_lectin-like"/>
</dbReference>
<dbReference type="Pfam" id="PF00059">
    <property type="entry name" value="Lectin_C"/>
    <property type="match status" value="1"/>
</dbReference>
<dbReference type="GO" id="GO:0008083">
    <property type="term" value="F:growth factor activity"/>
    <property type="evidence" value="ECO:0007669"/>
    <property type="project" value="TreeGrafter"/>
</dbReference>
<evidence type="ECO:0000313" key="7">
    <source>
        <dbReference type="RefSeq" id="XP_055867601.1"/>
    </source>
</evidence>
<dbReference type="RefSeq" id="XP_055867601.1">
    <property type="nucleotide sequence ID" value="XM_056011626.1"/>
</dbReference>
<feature type="domain" description="C-type lectin" evidence="5">
    <location>
        <begin position="10"/>
        <end position="129"/>
    </location>
</feature>
<keyword evidence="2" id="KW-0964">Secreted</keyword>
<dbReference type="OrthoDB" id="6094625at2759"/>
<evidence type="ECO:0000313" key="6">
    <source>
        <dbReference type="Proteomes" id="UP001165740"/>
    </source>
</evidence>
<name>A0A9W2YXZ8_BIOGL</name>
<dbReference type="CDD" id="cd00037">
    <property type="entry name" value="CLECT"/>
    <property type="match status" value="1"/>
</dbReference>
<dbReference type="InterPro" id="IPR016186">
    <property type="entry name" value="C-type_lectin-like/link_sf"/>
</dbReference>
<organism evidence="6 7">
    <name type="scientific">Biomphalaria glabrata</name>
    <name type="common">Bloodfluke planorb</name>
    <name type="synonym">Freshwater snail</name>
    <dbReference type="NCBI Taxonomy" id="6526"/>
    <lineage>
        <taxon>Eukaryota</taxon>
        <taxon>Metazoa</taxon>
        <taxon>Spiralia</taxon>
        <taxon>Lophotrochozoa</taxon>
        <taxon>Mollusca</taxon>
        <taxon>Gastropoda</taxon>
        <taxon>Heterobranchia</taxon>
        <taxon>Euthyneura</taxon>
        <taxon>Panpulmonata</taxon>
        <taxon>Hygrophila</taxon>
        <taxon>Lymnaeoidea</taxon>
        <taxon>Planorbidae</taxon>
        <taxon>Biomphalaria</taxon>
    </lineage>
</organism>
<keyword evidence="3" id="KW-0732">Signal</keyword>
<dbReference type="GeneID" id="129922999"/>
<dbReference type="AlphaFoldDB" id="A0A9W2YXZ8"/>
<dbReference type="Proteomes" id="UP001165740">
    <property type="component" value="Chromosome 14"/>
</dbReference>
<dbReference type="SMART" id="SM00034">
    <property type="entry name" value="CLECT"/>
    <property type="match status" value="1"/>
</dbReference>
<dbReference type="InterPro" id="IPR051663">
    <property type="entry name" value="CLec_Tetranectin-domain"/>
</dbReference>
<protein>
    <submittedName>
        <fullName evidence="7">C-type lectin TsL-like</fullName>
    </submittedName>
</protein>
<comment type="subcellular location">
    <subcellularLocation>
        <location evidence="1">Secreted</location>
    </subcellularLocation>
</comment>
<dbReference type="PANTHER" id="PTHR22799">
    <property type="entry name" value="TETRANECTIN-RELATED"/>
    <property type="match status" value="1"/>
</dbReference>
<dbReference type="PROSITE" id="PS50041">
    <property type="entry name" value="C_TYPE_LECTIN_2"/>
    <property type="match status" value="1"/>
</dbReference>
<proteinExistence type="predicted"/>
<dbReference type="GO" id="GO:0005615">
    <property type="term" value="C:extracellular space"/>
    <property type="evidence" value="ECO:0007669"/>
    <property type="project" value="TreeGrafter"/>
</dbReference>
<dbReference type="Gene3D" id="3.10.100.10">
    <property type="entry name" value="Mannose-Binding Protein A, subunit A"/>
    <property type="match status" value="2"/>
</dbReference>
<reference evidence="7" key="1">
    <citation type="submission" date="2025-08" db="UniProtKB">
        <authorList>
            <consortium name="RefSeq"/>
        </authorList>
    </citation>
    <scope>IDENTIFICATION</scope>
</reference>
<keyword evidence="4" id="KW-0430">Lectin</keyword>
<evidence type="ECO:0000259" key="5">
    <source>
        <dbReference type="PROSITE" id="PS50041"/>
    </source>
</evidence>
<dbReference type="GO" id="GO:0030246">
    <property type="term" value="F:carbohydrate binding"/>
    <property type="evidence" value="ECO:0007669"/>
    <property type="project" value="UniProtKB-KW"/>
</dbReference>
<evidence type="ECO:0000256" key="4">
    <source>
        <dbReference type="ARBA" id="ARBA00022734"/>
    </source>
</evidence>
<evidence type="ECO:0000256" key="2">
    <source>
        <dbReference type="ARBA" id="ARBA00022525"/>
    </source>
</evidence>
<evidence type="ECO:0000256" key="3">
    <source>
        <dbReference type="ARBA" id="ARBA00022729"/>
    </source>
</evidence>
<gene>
    <name evidence="7" type="primary">LOC129922999</name>
</gene>
<keyword evidence="6" id="KW-1185">Reference proteome</keyword>
<accession>A0A9W2YXZ8</accession>
<evidence type="ECO:0000256" key="1">
    <source>
        <dbReference type="ARBA" id="ARBA00004613"/>
    </source>
</evidence>
<dbReference type="InterPro" id="IPR016187">
    <property type="entry name" value="CTDL_fold"/>
</dbReference>
<dbReference type="SUPFAM" id="SSF56436">
    <property type="entry name" value="C-type lectin-like"/>
    <property type="match status" value="2"/>
</dbReference>
<sequence length="234" mass="26193">MNGVNNSVFVNDKCFQLFNQPLSWPEAQEFCSNYLSGGSLAEPVTPEEKNLAIQLVRSSSTGAWLGANNIISGSFVWSISQQRLSTLDNWWYIGEPNSYGSLKSCVQLAPTTGQIYDSHCIDKLLPMCQYAKDRETPINPCYPLKGAIYTNGTCLQLINVSKTWTDAQTSCSSVHPKAKLFEMFTEQERIEVTHYVQELGVSICKYLGIETLEVTHYVQKLGVSICKYILGLKH</sequence>